<dbReference type="AlphaFoldDB" id="A0A0G0B1B6"/>
<keyword evidence="1" id="KW-0812">Transmembrane</keyword>
<evidence type="ECO:0000256" key="1">
    <source>
        <dbReference type="SAM" id="Phobius"/>
    </source>
</evidence>
<comment type="caution">
    <text evidence="2">The sequence shown here is derived from an EMBL/GenBank/DDBJ whole genome shotgun (WGS) entry which is preliminary data.</text>
</comment>
<feature type="transmembrane region" description="Helical" evidence="1">
    <location>
        <begin position="20"/>
        <end position="38"/>
    </location>
</feature>
<dbReference type="EMBL" id="LBPR01000001">
    <property type="protein sequence ID" value="KKP63223.1"/>
    <property type="molecule type" value="Genomic_DNA"/>
</dbReference>
<keyword evidence="1" id="KW-0472">Membrane</keyword>
<protein>
    <submittedName>
        <fullName evidence="2">Uncharacterized protein</fullName>
    </submittedName>
</protein>
<feature type="transmembrane region" description="Helical" evidence="1">
    <location>
        <begin position="45"/>
        <end position="68"/>
    </location>
</feature>
<organism evidence="2 3">
    <name type="scientific">Candidatus Roizmanbacteria bacterium GW2011_GWC2_34_23</name>
    <dbReference type="NCBI Taxonomy" id="1618484"/>
    <lineage>
        <taxon>Bacteria</taxon>
        <taxon>Candidatus Roizmaniibacteriota</taxon>
    </lineage>
</organism>
<dbReference type="Proteomes" id="UP000034004">
    <property type="component" value="Unassembled WGS sequence"/>
</dbReference>
<reference evidence="2 3" key="1">
    <citation type="journal article" date="2015" name="Nature">
        <title>rRNA introns, odd ribosomes, and small enigmatic genomes across a large radiation of phyla.</title>
        <authorList>
            <person name="Brown C.T."/>
            <person name="Hug L.A."/>
            <person name="Thomas B.C."/>
            <person name="Sharon I."/>
            <person name="Castelle C.J."/>
            <person name="Singh A."/>
            <person name="Wilkins M.J."/>
            <person name="Williams K.H."/>
            <person name="Banfield J.F."/>
        </authorList>
    </citation>
    <scope>NUCLEOTIDE SEQUENCE [LARGE SCALE GENOMIC DNA]</scope>
</reference>
<accession>A0A0G0B1B6</accession>
<dbReference type="STRING" id="1618484.UR56_C0001G0030"/>
<gene>
    <name evidence="2" type="ORF">UR56_C0001G0030</name>
</gene>
<name>A0A0G0B1B6_9BACT</name>
<proteinExistence type="predicted"/>
<evidence type="ECO:0000313" key="2">
    <source>
        <dbReference type="EMBL" id="KKP63223.1"/>
    </source>
</evidence>
<keyword evidence="1" id="KW-1133">Transmembrane helix</keyword>
<evidence type="ECO:0000313" key="3">
    <source>
        <dbReference type="Proteomes" id="UP000034004"/>
    </source>
</evidence>
<feature type="transmembrane region" description="Helical" evidence="1">
    <location>
        <begin position="80"/>
        <end position="99"/>
    </location>
</feature>
<sequence>MTYSPIIDLYAKHEKHVHDFVIQLILIFFAYLIDWYAFYFLRINLLWISFFIFVIGFIFFRFVIQLLGMQKFFGGFVNYGLWYPVLLGFSMWLIYFFMIRIPKFR</sequence>